<feature type="region of interest" description="Disordered" evidence="1">
    <location>
        <begin position="37"/>
        <end position="64"/>
    </location>
</feature>
<comment type="caution">
    <text evidence="2">The sequence shown here is derived from an EMBL/GenBank/DDBJ whole genome shotgun (WGS) entry which is preliminary data.</text>
</comment>
<dbReference type="EMBL" id="AXCR01000006">
    <property type="protein sequence ID" value="KJR86349.1"/>
    <property type="molecule type" value="Genomic_DNA"/>
</dbReference>
<accession>A0A0F2MB82</accession>
<evidence type="ECO:0000313" key="3">
    <source>
        <dbReference type="Proteomes" id="UP000033710"/>
    </source>
</evidence>
<name>A0A0F2MB82_SPOSC</name>
<reference evidence="2 3" key="2">
    <citation type="journal article" date="2015" name="Eukaryot. Cell">
        <title>Asexual propagation of a virulent clone complex in a human and feline outbreak of sporotrichosis.</title>
        <authorList>
            <person name="Teixeira Mde M."/>
            <person name="Rodrigues A.M."/>
            <person name="Tsui C.K."/>
            <person name="de Almeida L.G."/>
            <person name="Van Diepeningen A.D."/>
            <person name="van den Ende B.G."/>
            <person name="Fernandes G.F."/>
            <person name="Kano R."/>
            <person name="Hamelin R.C."/>
            <person name="Lopes-Bezerra L.M."/>
            <person name="Vasconcelos A.T."/>
            <person name="de Hoog S."/>
            <person name="de Camargo Z.P."/>
            <person name="Felipe M.S."/>
        </authorList>
    </citation>
    <scope>NUCLEOTIDE SEQUENCE [LARGE SCALE GENOMIC DNA]</scope>
    <source>
        <strain evidence="2 3">1099-18</strain>
    </source>
</reference>
<reference evidence="2 3" key="1">
    <citation type="journal article" date="2014" name="BMC Genomics">
        <title>Comparative genomics of the major fungal agents of human and animal Sporotrichosis: Sporothrix schenckii and Sporothrix brasiliensis.</title>
        <authorList>
            <person name="Teixeira M.M."/>
            <person name="de Almeida L.G."/>
            <person name="Kubitschek-Barreira P."/>
            <person name="Alves F.L."/>
            <person name="Kioshima E.S."/>
            <person name="Abadio A.K."/>
            <person name="Fernandes L."/>
            <person name="Derengowski L.S."/>
            <person name="Ferreira K.S."/>
            <person name="Souza R.C."/>
            <person name="Ruiz J.C."/>
            <person name="de Andrade N.C."/>
            <person name="Paes H.C."/>
            <person name="Nicola A.M."/>
            <person name="Albuquerque P."/>
            <person name="Gerber A.L."/>
            <person name="Martins V.P."/>
            <person name="Peconick L.D."/>
            <person name="Neto A.V."/>
            <person name="Chaucanez C.B."/>
            <person name="Silva P.A."/>
            <person name="Cunha O.L."/>
            <person name="de Oliveira F.F."/>
            <person name="dos Santos T.C."/>
            <person name="Barros A.L."/>
            <person name="Soares M.A."/>
            <person name="de Oliveira L.M."/>
            <person name="Marini M.M."/>
            <person name="Villalobos-Duno H."/>
            <person name="Cunha M.M."/>
            <person name="de Hoog S."/>
            <person name="da Silveira J.F."/>
            <person name="Henrissat B."/>
            <person name="Nino-Vega G.A."/>
            <person name="Cisalpino P.S."/>
            <person name="Mora-Montes H.M."/>
            <person name="Almeida S.R."/>
            <person name="Stajich J.E."/>
            <person name="Lopes-Bezerra L.M."/>
            <person name="Vasconcelos A.T."/>
            <person name="Felipe M.S."/>
        </authorList>
    </citation>
    <scope>NUCLEOTIDE SEQUENCE [LARGE SCALE GENOMIC DNA]</scope>
    <source>
        <strain evidence="2 3">1099-18</strain>
    </source>
</reference>
<dbReference type="AlphaFoldDB" id="A0A0F2MB82"/>
<proteinExistence type="predicted"/>
<gene>
    <name evidence="2" type="ORF">SPSK_02772</name>
</gene>
<dbReference type="GeneID" id="27664914"/>
<sequence>MHALIGYFNYFSPPFTAFINALALSEAGGGRTGAQYVVPSPPKSPRAKHPKNVDTTGDGDDVDDTARQRLCTPRADAILVTRHTPYAIANLRALFLSSLCLFSSNLPSITIAARLKASYATFCHARLRRFTLSPCSGPSPTYTFYTFNTRLCDSSVTDTDAPLHRTTARLSRASKGSLLTQIDDIRTNDEPRELGAGLG</sequence>
<dbReference type="RefSeq" id="XP_016589025.1">
    <property type="nucleotide sequence ID" value="XM_016729637.1"/>
</dbReference>
<dbReference type="Proteomes" id="UP000033710">
    <property type="component" value="Unassembled WGS sequence"/>
</dbReference>
<organism evidence="2 3">
    <name type="scientific">Sporothrix schenckii 1099-18</name>
    <dbReference type="NCBI Taxonomy" id="1397361"/>
    <lineage>
        <taxon>Eukaryota</taxon>
        <taxon>Fungi</taxon>
        <taxon>Dikarya</taxon>
        <taxon>Ascomycota</taxon>
        <taxon>Pezizomycotina</taxon>
        <taxon>Sordariomycetes</taxon>
        <taxon>Sordariomycetidae</taxon>
        <taxon>Ophiostomatales</taxon>
        <taxon>Ophiostomataceae</taxon>
        <taxon>Sporothrix</taxon>
    </lineage>
</organism>
<dbReference type="VEuPathDB" id="FungiDB:SPSK_02772"/>
<dbReference type="KEGG" id="ssck:SPSK_02772"/>
<evidence type="ECO:0000256" key="1">
    <source>
        <dbReference type="SAM" id="MobiDB-lite"/>
    </source>
</evidence>
<evidence type="ECO:0000313" key="2">
    <source>
        <dbReference type="EMBL" id="KJR86349.1"/>
    </source>
</evidence>
<protein>
    <submittedName>
        <fullName evidence="2">Uncharacterized protein</fullName>
    </submittedName>
</protein>